<dbReference type="Gene3D" id="3.40.50.880">
    <property type="match status" value="1"/>
</dbReference>
<name>A0ABU0W8L7_9GAMM</name>
<dbReference type="InterPro" id="IPR044992">
    <property type="entry name" value="ChyE-like"/>
</dbReference>
<dbReference type="Pfam" id="PF00117">
    <property type="entry name" value="GATase"/>
    <property type="match status" value="1"/>
</dbReference>
<dbReference type="CDD" id="cd01741">
    <property type="entry name" value="GATase1_1"/>
    <property type="match status" value="1"/>
</dbReference>
<sequence length="286" mass="31437">MSGAESQLLLIRQVPGKGLGALEPLFRNLGYRIDRMDAPVDDLAGVPALAADLVVIMGGPMCALDDQRFPWLREQRRLIEARLEANRPTLGICLGAQLIALALGGQVHRDGARELGWSPIQLTPQGQASCLRYLESVPVLHWHRDAIELPSGVDGVSAPATPERLAYTEACPVQALSLGNALGLQFHPEVGPRQMPLWLASHIHELDAHPTQSLESMRLETRRCANWMNQRAEFMLREWLASVAEWPVSGDRTDPVVHRGASPQSTTPPLKAEHEQSPSPQQARKP</sequence>
<dbReference type="PROSITE" id="PS51273">
    <property type="entry name" value="GATASE_TYPE_1"/>
    <property type="match status" value="1"/>
</dbReference>
<dbReference type="EMBL" id="JAVDDT010000006">
    <property type="protein sequence ID" value="MDQ2070253.1"/>
    <property type="molecule type" value="Genomic_DNA"/>
</dbReference>
<gene>
    <name evidence="3" type="ORF">RBH19_10215</name>
</gene>
<evidence type="ECO:0000256" key="1">
    <source>
        <dbReference type="SAM" id="MobiDB-lite"/>
    </source>
</evidence>
<dbReference type="SUPFAM" id="SSF52317">
    <property type="entry name" value="Class I glutamine amidotransferase-like"/>
    <property type="match status" value="1"/>
</dbReference>
<feature type="domain" description="Glutamine amidotransferase" evidence="2">
    <location>
        <begin position="31"/>
        <end position="195"/>
    </location>
</feature>
<evidence type="ECO:0000313" key="3">
    <source>
        <dbReference type="EMBL" id="MDQ2070253.1"/>
    </source>
</evidence>
<dbReference type="InterPro" id="IPR029062">
    <property type="entry name" value="Class_I_gatase-like"/>
</dbReference>
<feature type="compositionally biased region" description="Polar residues" evidence="1">
    <location>
        <begin position="277"/>
        <end position="286"/>
    </location>
</feature>
<dbReference type="PANTHER" id="PTHR42695:SF5">
    <property type="entry name" value="GLUTAMINE AMIDOTRANSFERASE YLR126C-RELATED"/>
    <property type="match status" value="1"/>
</dbReference>
<dbReference type="InterPro" id="IPR017926">
    <property type="entry name" value="GATASE"/>
</dbReference>
<evidence type="ECO:0000313" key="4">
    <source>
        <dbReference type="Proteomes" id="UP001239019"/>
    </source>
</evidence>
<dbReference type="Proteomes" id="UP001239019">
    <property type="component" value="Unassembled WGS sequence"/>
</dbReference>
<organism evidence="3 4">
    <name type="scientific">Natronospira bacteriovora</name>
    <dbReference type="NCBI Taxonomy" id="3069753"/>
    <lineage>
        <taxon>Bacteria</taxon>
        <taxon>Pseudomonadati</taxon>
        <taxon>Pseudomonadota</taxon>
        <taxon>Gammaproteobacteria</taxon>
        <taxon>Natronospirales</taxon>
        <taxon>Natronospiraceae</taxon>
        <taxon>Natronospira</taxon>
    </lineage>
</organism>
<keyword evidence="3" id="KW-0378">Hydrolase</keyword>
<reference evidence="3 4" key="1">
    <citation type="submission" date="2023-08" db="EMBL/GenBank/DDBJ databases">
        <title>Whole-genome sequencing of halo(alkali)philic microorganisms from hypersaline lakes.</title>
        <authorList>
            <person name="Sorokin D.Y."/>
            <person name="Abbas B."/>
            <person name="Merkel A.Y."/>
        </authorList>
    </citation>
    <scope>NUCLEOTIDE SEQUENCE [LARGE SCALE GENOMIC DNA]</scope>
    <source>
        <strain evidence="3 4">AB-CW4</strain>
    </source>
</reference>
<comment type="caution">
    <text evidence="3">The sequence shown here is derived from an EMBL/GenBank/DDBJ whole genome shotgun (WGS) entry which is preliminary data.</text>
</comment>
<dbReference type="GO" id="GO:0016787">
    <property type="term" value="F:hydrolase activity"/>
    <property type="evidence" value="ECO:0007669"/>
    <property type="project" value="UniProtKB-KW"/>
</dbReference>
<accession>A0ABU0W8L7</accession>
<protein>
    <submittedName>
        <fullName evidence="3">Gamma-glutamyl-gamma-aminobutyrate hydrolase family protein</fullName>
    </submittedName>
</protein>
<proteinExistence type="predicted"/>
<keyword evidence="4" id="KW-1185">Reference proteome</keyword>
<dbReference type="PANTHER" id="PTHR42695">
    <property type="entry name" value="GLUTAMINE AMIDOTRANSFERASE YLR126C-RELATED"/>
    <property type="match status" value="1"/>
</dbReference>
<dbReference type="RefSeq" id="WP_306728747.1">
    <property type="nucleotide sequence ID" value="NZ_JAVDDT010000006.1"/>
</dbReference>
<evidence type="ECO:0000259" key="2">
    <source>
        <dbReference type="Pfam" id="PF00117"/>
    </source>
</evidence>
<feature type="region of interest" description="Disordered" evidence="1">
    <location>
        <begin position="250"/>
        <end position="286"/>
    </location>
</feature>